<gene>
    <name evidence="1" type="ORF">ENS15_01390</name>
</gene>
<proteinExistence type="predicted"/>
<reference evidence="1" key="1">
    <citation type="journal article" date="2020" name="mSystems">
        <title>Genome- and Community-Level Interaction Insights into Carbon Utilization and Element Cycling Functions of Hydrothermarchaeota in Hydrothermal Sediment.</title>
        <authorList>
            <person name="Zhou Z."/>
            <person name="Liu Y."/>
            <person name="Xu W."/>
            <person name="Pan J."/>
            <person name="Luo Z.H."/>
            <person name="Li M."/>
        </authorList>
    </citation>
    <scope>NUCLEOTIDE SEQUENCE [LARGE SCALE GENOMIC DNA]</scope>
    <source>
        <strain evidence="1">SpSt-464</strain>
    </source>
</reference>
<dbReference type="AlphaFoldDB" id="A0A7C3N650"/>
<accession>A0A7C3N650</accession>
<name>A0A7C3N650_UNCW3</name>
<sequence length="665" mass="79782">MIFFIIFLLGFINLNLFSDISNIYLVGWYLNSDEKISKSFLKIDGGYYEDTYSDYYDLFIQYSLYNREKDFKQKDPSDFQPLLKLPHKKYVIVTLPAYSTFSRTLFPFFNSDSNKVEILNYSKVYLIKNKKTLELDENDVKKYITTFWDKNLPTYGVLKVKNLKKDEKIIVEIDSQKVFNLKSNSDVNIHFDIFGLSYKLLNKNSFINIIFDISYNGKTFSFIVGNKNDSYLDKKYKNYLRTDFNLKNFSGDNKIKIKSVEKKIYILNIPFETKNDTLWKTFQFDLKDFLKDKLKIENYEVKGLKIILKDTYIGNFTFSYKNQKKLEDLKYLIDKFSSLNDDRILGFYVEDEIESKTILNLDRWFFDYSGSIYKDNLLKKKDETTIFYVDKISEYIKEKNLIPFILHSAQFYDYKNDDKLKMIMFDDTSFLLKSDFIMFDDYLYDQFFPKRFKKIYDFAKQNSKKILYVADAYLNIKYLEQPFEKLKWRFFAPYIMGANGTIFYAYYYNKTDTKEKFEKDFYKQNIGLFSKFLKENSLKNIENSKEFFIQKGNYERFSKIVITDKKKIYFLFFTNSPDSCYPLNFNFVKEDEDIDYLSSILNGKDFKISQVDFEFFKNNETKGSPFKSVNRNDGDDILKTLNKNGLSKFQNRFDVKILLFEYIKE</sequence>
<evidence type="ECO:0000313" key="1">
    <source>
        <dbReference type="EMBL" id="HFK23299.1"/>
    </source>
</evidence>
<protein>
    <submittedName>
        <fullName evidence="1">Uncharacterized protein</fullName>
    </submittedName>
</protein>
<comment type="caution">
    <text evidence="1">The sequence shown here is derived from an EMBL/GenBank/DDBJ whole genome shotgun (WGS) entry which is preliminary data.</text>
</comment>
<dbReference type="EMBL" id="DSTT01000002">
    <property type="protein sequence ID" value="HFK23299.1"/>
    <property type="molecule type" value="Genomic_DNA"/>
</dbReference>
<organism evidence="1">
    <name type="scientific">candidate division WOR-3 bacterium</name>
    <dbReference type="NCBI Taxonomy" id="2052148"/>
    <lineage>
        <taxon>Bacteria</taxon>
        <taxon>Bacteria division WOR-3</taxon>
    </lineage>
</organism>